<dbReference type="AlphaFoldDB" id="A0A4C1VRA0"/>
<gene>
    <name evidence="1" type="ORF">EVAR_31973_1</name>
</gene>
<proteinExistence type="predicted"/>
<dbReference type="Proteomes" id="UP000299102">
    <property type="component" value="Unassembled WGS sequence"/>
</dbReference>
<dbReference type="EMBL" id="BGZK01000403">
    <property type="protein sequence ID" value="GBP41656.1"/>
    <property type="molecule type" value="Genomic_DNA"/>
</dbReference>
<evidence type="ECO:0000313" key="2">
    <source>
        <dbReference type="Proteomes" id="UP000299102"/>
    </source>
</evidence>
<reference evidence="1 2" key="1">
    <citation type="journal article" date="2019" name="Commun. Biol.">
        <title>The bagworm genome reveals a unique fibroin gene that provides high tensile strength.</title>
        <authorList>
            <person name="Kono N."/>
            <person name="Nakamura H."/>
            <person name="Ohtoshi R."/>
            <person name="Tomita M."/>
            <person name="Numata K."/>
            <person name="Arakawa K."/>
        </authorList>
    </citation>
    <scope>NUCLEOTIDE SEQUENCE [LARGE SCALE GENOMIC DNA]</scope>
</reference>
<protein>
    <submittedName>
        <fullName evidence="1">Uncharacterized protein</fullName>
    </submittedName>
</protein>
<keyword evidence="2" id="KW-1185">Reference proteome</keyword>
<accession>A0A4C1VRA0</accession>
<evidence type="ECO:0000313" key="1">
    <source>
        <dbReference type="EMBL" id="GBP41656.1"/>
    </source>
</evidence>
<comment type="caution">
    <text evidence="1">The sequence shown here is derived from an EMBL/GenBank/DDBJ whole genome shotgun (WGS) entry which is preliminary data.</text>
</comment>
<sequence length="82" mass="8848">MSCPLIDLAFISNPSSAPGSKPSTAPVFTLTLDSHPVPILEMFSAPFVLPLMSKGVPRSVFIPVFEPRTEWGPDPVLEPELT</sequence>
<name>A0A4C1VRA0_EUMVA</name>
<organism evidence="1 2">
    <name type="scientific">Eumeta variegata</name>
    <name type="common">Bagworm moth</name>
    <name type="synonym">Eumeta japonica</name>
    <dbReference type="NCBI Taxonomy" id="151549"/>
    <lineage>
        <taxon>Eukaryota</taxon>
        <taxon>Metazoa</taxon>
        <taxon>Ecdysozoa</taxon>
        <taxon>Arthropoda</taxon>
        <taxon>Hexapoda</taxon>
        <taxon>Insecta</taxon>
        <taxon>Pterygota</taxon>
        <taxon>Neoptera</taxon>
        <taxon>Endopterygota</taxon>
        <taxon>Lepidoptera</taxon>
        <taxon>Glossata</taxon>
        <taxon>Ditrysia</taxon>
        <taxon>Tineoidea</taxon>
        <taxon>Psychidae</taxon>
        <taxon>Oiketicinae</taxon>
        <taxon>Eumeta</taxon>
    </lineage>
</organism>